<protein>
    <recommendedName>
        <fullName evidence="3">Retrotransposon gag domain-containing protein</fullName>
    </recommendedName>
</protein>
<name>A0A1J6JZZ5_NICAT</name>
<dbReference type="Proteomes" id="UP000187609">
    <property type="component" value="Unassembled WGS sequence"/>
</dbReference>
<sequence>MKLADYFFKLRDLWDEFDAIMPCPGCPCPESKRYLEHFEYQRLLQFLTGLNETYTQARNQIMMMHPTPSLNKAYSLIIDQESQMSIANLTQIVQTSELLEGAALYSNKEAGYTGGNLKFKKNQLQCEYCHYKGDSKENCFKLIGYPPDFKSNRKGNNSGSYSNFTCN</sequence>
<evidence type="ECO:0008006" key="3">
    <source>
        <dbReference type="Google" id="ProtNLM"/>
    </source>
</evidence>
<comment type="caution">
    <text evidence="1">The sequence shown here is derived from an EMBL/GenBank/DDBJ whole genome shotgun (WGS) entry which is preliminary data.</text>
</comment>
<dbReference type="AlphaFoldDB" id="A0A1J6JZZ5"/>
<proteinExistence type="predicted"/>
<organism evidence="1 2">
    <name type="scientific">Nicotiana attenuata</name>
    <name type="common">Coyote tobacco</name>
    <dbReference type="NCBI Taxonomy" id="49451"/>
    <lineage>
        <taxon>Eukaryota</taxon>
        <taxon>Viridiplantae</taxon>
        <taxon>Streptophyta</taxon>
        <taxon>Embryophyta</taxon>
        <taxon>Tracheophyta</taxon>
        <taxon>Spermatophyta</taxon>
        <taxon>Magnoliopsida</taxon>
        <taxon>eudicotyledons</taxon>
        <taxon>Gunneridae</taxon>
        <taxon>Pentapetalae</taxon>
        <taxon>asterids</taxon>
        <taxon>lamiids</taxon>
        <taxon>Solanales</taxon>
        <taxon>Solanaceae</taxon>
        <taxon>Nicotianoideae</taxon>
        <taxon>Nicotianeae</taxon>
        <taxon>Nicotiana</taxon>
    </lineage>
</organism>
<accession>A0A1J6JZZ5</accession>
<dbReference type="Gramene" id="OIT22004">
    <property type="protein sequence ID" value="OIT22004"/>
    <property type="gene ID" value="A4A49_64957"/>
</dbReference>
<gene>
    <name evidence="1" type="ORF">A4A49_64957</name>
</gene>
<evidence type="ECO:0000313" key="2">
    <source>
        <dbReference type="Proteomes" id="UP000187609"/>
    </source>
</evidence>
<evidence type="ECO:0000313" key="1">
    <source>
        <dbReference type="EMBL" id="OIT22004.1"/>
    </source>
</evidence>
<keyword evidence="2" id="KW-1185">Reference proteome</keyword>
<dbReference type="PANTHER" id="PTHR34222">
    <property type="entry name" value="GAG_PRE-INTEGRS DOMAIN-CONTAINING PROTEIN"/>
    <property type="match status" value="1"/>
</dbReference>
<feature type="non-terminal residue" evidence="1">
    <location>
        <position position="167"/>
    </location>
</feature>
<reference evidence="1" key="1">
    <citation type="submission" date="2016-11" db="EMBL/GenBank/DDBJ databases">
        <title>The genome of Nicotiana attenuata.</title>
        <authorList>
            <person name="Xu S."/>
            <person name="Brockmoeller T."/>
            <person name="Gaquerel E."/>
            <person name="Navarro A."/>
            <person name="Kuhl H."/>
            <person name="Gase K."/>
            <person name="Ling Z."/>
            <person name="Zhou W."/>
            <person name="Kreitzer C."/>
            <person name="Stanke M."/>
            <person name="Tang H."/>
            <person name="Lyons E."/>
            <person name="Pandey P."/>
            <person name="Pandey S.P."/>
            <person name="Timmermann B."/>
            <person name="Baldwin I.T."/>
        </authorList>
    </citation>
    <scope>NUCLEOTIDE SEQUENCE [LARGE SCALE GENOMIC DNA]</scope>
    <source>
        <strain evidence="1">UT</strain>
    </source>
</reference>
<dbReference type="PANTHER" id="PTHR34222:SF82">
    <property type="entry name" value="CCHC-TYPE DOMAIN-CONTAINING PROTEIN"/>
    <property type="match status" value="1"/>
</dbReference>
<dbReference type="EMBL" id="MJEQ01003955">
    <property type="protein sequence ID" value="OIT22004.1"/>
    <property type="molecule type" value="Genomic_DNA"/>
</dbReference>